<proteinExistence type="predicted"/>
<feature type="non-terminal residue" evidence="2">
    <location>
        <position position="334"/>
    </location>
</feature>
<organism evidence="2 3">
    <name type="scientific">Trypanosoma vivax (strain Y486)</name>
    <dbReference type="NCBI Taxonomy" id="1055687"/>
    <lineage>
        <taxon>Eukaryota</taxon>
        <taxon>Discoba</taxon>
        <taxon>Euglenozoa</taxon>
        <taxon>Kinetoplastea</taxon>
        <taxon>Metakinetoplastina</taxon>
        <taxon>Trypanosomatida</taxon>
        <taxon>Trypanosomatidae</taxon>
        <taxon>Trypanosoma</taxon>
        <taxon>Duttonella</taxon>
    </lineage>
</organism>
<feature type="signal peptide" evidence="1">
    <location>
        <begin position="1"/>
        <end position="19"/>
    </location>
</feature>
<keyword evidence="3" id="KW-1185">Reference proteome</keyword>
<accession>F9WLM9</accession>
<dbReference type="VEuPathDB" id="TriTrypDB:TvY486_0011100"/>
<dbReference type="AlphaFoldDB" id="F9WLM9"/>
<evidence type="ECO:0000313" key="3">
    <source>
        <dbReference type="Proteomes" id="UP000009027"/>
    </source>
</evidence>
<reference evidence="2 3" key="1">
    <citation type="journal article" date="2012" name="Proc. Natl. Acad. Sci. U.S.A.">
        <title>Antigenic diversity is generated by distinct evolutionary mechanisms in African trypanosome species.</title>
        <authorList>
            <person name="Jackson A.P."/>
            <person name="Berry A."/>
            <person name="Aslett M."/>
            <person name="Allison H.C."/>
            <person name="Burton P."/>
            <person name="Vavrova-Anderson J."/>
            <person name="Brown R."/>
            <person name="Browne H."/>
            <person name="Corton N."/>
            <person name="Hauser H."/>
            <person name="Gamble J."/>
            <person name="Gilderthorp R."/>
            <person name="Marcello L."/>
            <person name="McQuillan J."/>
            <person name="Otto T.D."/>
            <person name="Quail M.A."/>
            <person name="Sanders M.J."/>
            <person name="van Tonder A."/>
            <person name="Ginger M.L."/>
            <person name="Field M.C."/>
            <person name="Barry J.D."/>
            <person name="Hertz-Fowler C."/>
            <person name="Berriman M."/>
        </authorList>
    </citation>
    <scope>NUCLEOTIDE SEQUENCE</scope>
    <source>
        <strain evidence="2 3">Y486</strain>
    </source>
</reference>
<evidence type="ECO:0000256" key="1">
    <source>
        <dbReference type="SAM" id="SignalP"/>
    </source>
</evidence>
<keyword evidence="1" id="KW-0732">Signal</keyword>
<feature type="chain" id="PRO_5003395169" evidence="1">
    <location>
        <begin position="20"/>
        <end position="334"/>
    </location>
</feature>
<evidence type="ECO:0000313" key="2">
    <source>
        <dbReference type="EMBL" id="CCD18421.1"/>
    </source>
</evidence>
<dbReference type="Proteomes" id="UP000009027">
    <property type="component" value="Unassembled WGS sequence"/>
</dbReference>
<gene>
    <name evidence="2" type="ORF">TvY486_0011100</name>
</gene>
<protein>
    <submittedName>
        <fullName evidence="2">Uncharacterized protein</fullName>
    </submittedName>
</protein>
<sequence>MRMLRAELVFCVLLALALGTERAEGTSAAKGAVLLDAADKICAVHRALTLMAQEAEGVVSGEAARLIGPHDFEARDAGDRELLRNVTLARAVDWQARDAVERSAAHGAQAGSGAYENAAADLLHTIAAQDATRLHALERAATAAAAARGFARQVKEMVLIFHGYTKGTVTPTQGPSDAQYSCIVNNAVPGSANRYTLPTSCTEEKATANHDETPQSALNTAITQLENILGERNKDSAFSAAADCRLTVQSTEGTHGAGLTQAGVTWGGILHLKRDGSNKPYLEWAGGKAPNAAGGALKGLVDTYTEMKQTLQQETQPCNTQLDLPGAKTTDLCG</sequence>
<dbReference type="EMBL" id="CAEX01001125">
    <property type="protein sequence ID" value="CCD18421.1"/>
    <property type="molecule type" value="Genomic_DNA"/>
</dbReference>
<name>F9WLM9_TRYVY</name>